<feature type="transmembrane region" description="Helical" evidence="1">
    <location>
        <begin position="123"/>
        <end position="146"/>
    </location>
</feature>
<feature type="transmembrane region" description="Helical" evidence="1">
    <location>
        <begin position="153"/>
        <end position="177"/>
    </location>
</feature>
<evidence type="ECO:0000313" key="3">
    <source>
        <dbReference type="Proteomes" id="UP000510886"/>
    </source>
</evidence>
<dbReference type="AlphaFoldDB" id="A0A7H9EHX1"/>
<dbReference type="RefSeq" id="WP_180849141.1">
    <property type="nucleotide sequence ID" value="NZ_CP047418.1"/>
</dbReference>
<keyword evidence="1" id="KW-0472">Membrane</keyword>
<accession>A0A7H9EHX1</accession>
<protein>
    <submittedName>
        <fullName evidence="2">DUF1700 domain-containing protein</fullName>
    </submittedName>
</protein>
<dbReference type="Pfam" id="PF22564">
    <property type="entry name" value="HAAS"/>
    <property type="match status" value="1"/>
</dbReference>
<dbReference type="Proteomes" id="UP000510886">
    <property type="component" value="Chromosome"/>
</dbReference>
<proteinExistence type="predicted"/>
<dbReference type="EMBL" id="CP047418">
    <property type="protein sequence ID" value="QLL77298.1"/>
    <property type="molecule type" value="Genomic_DNA"/>
</dbReference>
<organism evidence="2 3">
    <name type="scientific">Ligilactobacillus saerimneri</name>
    <dbReference type="NCBI Taxonomy" id="228229"/>
    <lineage>
        <taxon>Bacteria</taxon>
        <taxon>Bacillati</taxon>
        <taxon>Bacillota</taxon>
        <taxon>Bacilli</taxon>
        <taxon>Lactobacillales</taxon>
        <taxon>Lactobacillaceae</taxon>
        <taxon>Ligilactobacillus</taxon>
    </lineage>
</organism>
<gene>
    <name evidence="2" type="ORF">GTO87_00805</name>
</gene>
<name>A0A7H9EHX1_9LACO</name>
<evidence type="ECO:0000313" key="2">
    <source>
        <dbReference type="EMBL" id="QLL77298.1"/>
    </source>
</evidence>
<feature type="transmembrane region" description="Helical" evidence="1">
    <location>
        <begin position="87"/>
        <end position="117"/>
    </location>
</feature>
<sequence length="202" mass="22255">MTAQEQYLAELKQHLGMLTADEQAEVMDFYDEYLFDADLTTRAEIEKRLGSPRQLSRKILADYSIHQEETNSADANSSPRSKIKLTILILLAAISMLTIGGGIILFGGFITMVAVLFSFGITALAILAAIFVAGFVAIYMGVGLLFTNWAVGLFYLGAGLSCLAGFLIMTPLCIMAVREIARGISNFTRYCYTKIKERRAVR</sequence>
<dbReference type="KEGG" id="lsw:GTO87_00805"/>
<reference evidence="2 3" key="1">
    <citation type="submission" date="2020-01" db="EMBL/GenBank/DDBJ databases">
        <title>Complete and circular genome sequences of six lactobacillus isolates from horses.</title>
        <authorList>
            <person name="Hassan H.M."/>
        </authorList>
    </citation>
    <scope>NUCLEOTIDE SEQUENCE [LARGE SCALE GENOMIC DNA]</scope>
    <source>
        <strain evidence="2 3">1A</strain>
    </source>
</reference>
<keyword evidence="1" id="KW-0812">Transmembrane</keyword>
<evidence type="ECO:0000256" key="1">
    <source>
        <dbReference type="SAM" id="Phobius"/>
    </source>
</evidence>
<keyword evidence="1" id="KW-1133">Transmembrane helix</keyword>